<gene>
    <name evidence="2" type="ORF">L227DRAFT_567451</name>
</gene>
<dbReference type="AlphaFoldDB" id="A0A5C2RTJ1"/>
<dbReference type="EMBL" id="ML122308">
    <property type="protein sequence ID" value="RPD54289.1"/>
    <property type="molecule type" value="Genomic_DNA"/>
</dbReference>
<accession>A0A5C2RTJ1</accession>
<name>A0A5C2RTJ1_9APHY</name>
<keyword evidence="3" id="KW-1185">Reference proteome</keyword>
<dbReference type="InterPro" id="IPR006342">
    <property type="entry name" value="FkbM_mtfrase"/>
</dbReference>
<organism evidence="2 3">
    <name type="scientific">Lentinus tigrinus ALCF2SS1-6</name>
    <dbReference type="NCBI Taxonomy" id="1328759"/>
    <lineage>
        <taxon>Eukaryota</taxon>
        <taxon>Fungi</taxon>
        <taxon>Dikarya</taxon>
        <taxon>Basidiomycota</taxon>
        <taxon>Agaricomycotina</taxon>
        <taxon>Agaricomycetes</taxon>
        <taxon>Polyporales</taxon>
        <taxon>Polyporaceae</taxon>
        <taxon>Lentinus</taxon>
    </lineage>
</organism>
<protein>
    <recommendedName>
        <fullName evidence="1">Methyltransferase FkbM domain-containing protein</fullName>
    </recommendedName>
</protein>
<proteinExistence type="predicted"/>
<evidence type="ECO:0000259" key="1">
    <source>
        <dbReference type="Pfam" id="PF05050"/>
    </source>
</evidence>
<dbReference type="OrthoDB" id="10006218at2759"/>
<dbReference type="STRING" id="1328759.A0A5C2RTJ1"/>
<evidence type="ECO:0000313" key="3">
    <source>
        <dbReference type="Proteomes" id="UP000313359"/>
    </source>
</evidence>
<dbReference type="Pfam" id="PF05050">
    <property type="entry name" value="Methyltransf_21"/>
    <property type="match status" value="1"/>
</dbReference>
<dbReference type="PANTHER" id="PTHR32026:SF10">
    <property type="entry name" value="METHYLTRANSFERASE-LIKE PROTEIN 24-RELATED"/>
    <property type="match status" value="1"/>
</dbReference>
<sequence length="819" mass="92486">RCTGSASASALHTTPLSLGQRHPRCTFALAAFILCTYSFLSSPTPHPRAVAYKANHDLKARLEREERKYRDMLPQRQGLITRFGPTPAQVVMFPPDQDPWPPYTVFMSPRRLLAPRDLFPPIYNSPHELDSLCALGDGGKWIFPTQSVTALRLWLEPSGRPSGVTSDLDSTVEGIDSSYSFEVTLLQSTQFCEVWIYDSTKGEDARHHIPKSLRHRAHFGKLALGASDRHGPGDNPKTWTLKSLKSENSHSHIDFLQLDVEGWEWETFRGIIREFTMERVSSGANGNSKNATGWSVPEREGVLPFGQLQIELHVWNQRFQDFLEWWELLEVSGLRPFHHEINLVYANYNRHSGIELAEYSFLNIRGDNVFIKDYVPVSPDQEPDERRTWIRARWPYDAGGDVHSNPHPVHFTESCALIARAWTGTAHFHVFRTWPVVCRQDQPDRSAGELLKWVASDSAGTREVATLIIEAPRPSGTVTHTLPIGDLGRLMPHMPNVRHVTLQNVVLQVEDAPPAVQSTPDSRRLARLSILACKTPEDSFTPIGHLLCLFPVIDRLYFAETVCGWDECMEKEPWFTPLLSALRISELDMHCAKKAGPDYHGYTGIVCLLQRADPTCWPLRRLGIDFPQPFGTPPIYLFLAPCAKCLSDLTVDVLPSVLRRRSLRGFHTRELQACTSLKFLRLSTLAFPHSDGRISDGKAAQLYGDDSNALQSNVELVEFVPPQLEHIVISVFHSASLDAVTQKTDELVLRSAPDWARLDEALSRFTNLKSTVCVVAELEEWERYDVEGRIDEFIRVQGLLETGSFPGPLLYLFLARMPV</sequence>
<dbReference type="InterPro" id="IPR026913">
    <property type="entry name" value="METTL24"/>
</dbReference>
<feature type="domain" description="Methyltransferase FkbM" evidence="1">
    <location>
        <begin position="228"/>
        <end position="329"/>
    </location>
</feature>
<evidence type="ECO:0000313" key="2">
    <source>
        <dbReference type="EMBL" id="RPD54289.1"/>
    </source>
</evidence>
<feature type="non-terminal residue" evidence="2">
    <location>
        <position position="1"/>
    </location>
</feature>
<dbReference type="Proteomes" id="UP000313359">
    <property type="component" value="Unassembled WGS sequence"/>
</dbReference>
<dbReference type="PANTHER" id="PTHR32026">
    <property type="entry name" value="METHYLTRANSFERASE-LIKE PROTEIN 24"/>
    <property type="match status" value="1"/>
</dbReference>
<reference evidence="2" key="1">
    <citation type="journal article" date="2018" name="Genome Biol. Evol.">
        <title>Genomics and development of Lentinus tigrinus, a white-rot wood-decaying mushroom with dimorphic fruiting bodies.</title>
        <authorList>
            <person name="Wu B."/>
            <person name="Xu Z."/>
            <person name="Knudson A."/>
            <person name="Carlson A."/>
            <person name="Chen N."/>
            <person name="Kovaka S."/>
            <person name="LaButti K."/>
            <person name="Lipzen A."/>
            <person name="Pennachio C."/>
            <person name="Riley R."/>
            <person name="Schakwitz W."/>
            <person name="Umezawa K."/>
            <person name="Ohm R.A."/>
            <person name="Grigoriev I.V."/>
            <person name="Nagy L.G."/>
            <person name="Gibbons J."/>
            <person name="Hibbett D."/>
        </authorList>
    </citation>
    <scope>NUCLEOTIDE SEQUENCE [LARGE SCALE GENOMIC DNA]</scope>
    <source>
        <strain evidence="2">ALCF2SS1-6</strain>
    </source>
</reference>